<evidence type="ECO:0000256" key="3">
    <source>
        <dbReference type="ARBA" id="ARBA00004496"/>
    </source>
</evidence>
<evidence type="ECO:0000256" key="11">
    <source>
        <dbReference type="ARBA" id="ARBA00023242"/>
    </source>
</evidence>
<comment type="subcellular location">
    <subcellularLocation>
        <location evidence="3">Cytoplasm</location>
    </subcellularLocation>
    <subcellularLocation>
        <location evidence="2">Nucleus</location>
    </subcellularLocation>
</comment>
<keyword evidence="10" id="KW-0408">Iron</keyword>
<keyword evidence="11" id="KW-0539">Nucleus</keyword>
<comment type="function">
    <text evidence="1">Required for the first step of diphthamide biosynthesis, the transfer of 3-amino-3-carboxypropyl from S-adenosyl-L-methionine to a histidine residue. Diphthamide is a post-translational modification of histidine which occurs in elongation factor 2.</text>
</comment>
<reference evidence="15 16" key="1">
    <citation type="journal article" date="2024" name="IMA Fungus">
        <title>Apiospora arundinis, a panoply of carbohydrate-active enzymes and secondary metabolites.</title>
        <authorList>
            <person name="Sorensen T."/>
            <person name="Petersen C."/>
            <person name="Muurmann A.T."/>
            <person name="Christiansen J.V."/>
            <person name="Brundto M.L."/>
            <person name="Overgaard C.K."/>
            <person name="Boysen A.T."/>
            <person name="Wollenberg R.D."/>
            <person name="Larsen T.O."/>
            <person name="Sorensen J.L."/>
            <person name="Nielsen K.L."/>
            <person name="Sondergaard T.E."/>
        </authorList>
    </citation>
    <scope>NUCLEOTIDE SEQUENCE [LARGE SCALE GENOMIC DNA]</scope>
    <source>
        <strain evidence="15 16">AAU 773</strain>
    </source>
</reference>
<dbReference type="PANTHER" id="PTHR21454:SF46">
    <property type="entry name" value="DIPHTHAMIDE BIOSYNTHESIS PROTEIN 4"/>
    <property type="match status" value="1"/>
</dbReference>
<comment type="caution">
    <text evidence="15">The sequence shown here is derived from an EMBL/GenBank/DDBJ whole genome shotgun (WGS) entry which is preliminary data.</text>
</comment>
<feature type="domain" description="J" evidence="13">
    <location>
        <begin position="15"/>
        <end position="104"/>
    </location>
</feature>
<keyword evidence="9" id="KW-0862">Zinc</keyword>
<evidence type="ECO:0000256" key="1">
    <source>
        <dbReference type="ARBA" id="ARBA00003474"/>
    </source>
</evidence>
<name>A0ABR2J9C0_9PEZI</name>
<dbReference type="SUPFAM" id="SSF46565">
    <property type="entry name" value="Chaperone J-domain"/>
    <property type="match status" value="1"/>
</dbReference>
<dbReference type="Gene3D" id="3.10.660.10">
    <property type="entry name" value="DPH Zinc finger"/>
    <property type="match status" value="1"/>
</dbReference>
<dbReference type="PRINTS" id="PR00625">
    <property type="entry name" value="JDOMAIN"/>
</dbReference>
<evidence type="ECO:0000256" key="10">
    <source>
        <dbReference type="ARBA" id="ARBA00023004"/>
    </source>
</evidence>
<keyword evidence="8" id="KW-0479">Metal-binding</keyword>
<organism evidence="15 16">
    <name type="scientific">Apiospora arundinis</name>
    <dbReference type="NCBI Taxonomy" id="335852"/>
    <lineage>
        <taxon>Eukaryota</taxon>
        <taxon>Fungi</taxon>
        <taxon>Dikarya</taxon>
        <taxon>Ascomycota</taxon>
        <taxon>Pezizomycotina</taxon>
        <taxon>Sordariomycetes</taxon>
        <taxon>Xylariomycetidae</taxon>
        <taxon>Amphisphaeriales</taxon>
        <taxon>Apiosporaceae</taxon>
        <taxon>Apiospora</taxon>
    </lineage>
</organism>
<dbReference type="InterPro" id="IPR036671">
    <property type="entry name" value="DPH_MB_sf"/>
</dbReference>
<dbReference type="Gene3D" id="1.10.287.110">
    <property type="entry name" value="DnaJ domain"/>
    <property type="match status" value="1"/>
</dbReference>
<evidence type="ECO:0000259" key="13">
    <source>
        <dbReference type="PROSITE" id="PS50076"/>
    </source>
</evidence>
<evidence type="ECO:0000256" key="7">
    <source>
        <dbReference type="ARBA" id="ARBA00022490"/>
    </source>
</evidence>
<evidence type="ECO:0000313" key="15">
    <source>
        <dbReference type="EMBL" id="KAK8874393.1"/>
    </source>
</evidence>
<dbReference type="InterPro" id="IPR001623">
    <property type="entry name" value="DnaJ_domain"/>
</dbReference>
<gene>
    <name evidence="15" type="ORF">PGQ11_004907</name>
</gene>
<protein>
    <recommendedName>
        <fullName evidence="6">Diphthamide biosynthesis protein 4</fullName>
    </recommendedName>
</protein>
<dbReference type="Proteomes" id="UP001390339">
    <property type="component" value="Unassembled WGS sequence"/>
</dbReference>
<comment type="pathway">
    <text evidence="4">Protein modification; peptidyl-diphthamide biosynthesis.</text>
</comment>
<evidence type="ECO:0000256" key="6">
    <source>
        <dbReference type="ARBA" id="ARBA00021797"/>
    </source>
</evidence>
<keyword evidence="16" id="KW-1185">Reference proteome</keyword>
<dbReference type="SMART" id="SM00271">
    <property type="entry name" value="DnaJ"/>
    <property type="match status" value="1"/>
</dbReference>
<dbReference type="EMBL" id="JAPCWZ010000003">
    <property type="protein sequence ID" value="KAK8874393.1"/>
    <property type="molecule type" value="Genomic_DNA"/>
</dbReference>
<comment type="similarity">
    <text evidence="5">Belongs to the DPH4 family.</text>
</comment>
<accession>A0ABR2J9C0</accession>
<feature type="compositionally biased region" description="Polar residues" evidence="12">
    <location>
        <begin position="244"/>
        <end position="259"/>
    </location>
</feature>
<proteinExistence type="inferred from homology"/>
<evidence type="ECO:0000256" key="12">
    <source>
        <dbReference type="SAM" id="MobiDB-lite"/>
    </source>
</evidence>
<feature type="domain" description="DPH-type MB" evidence="14">
    <location>
        <begin position="148"/>
        <end position="210"/>
    </location>
</feature>
<evidence type="ECO:0000256" key="9">
    <source>
        <dbReference type="ARBA" id="ARBA00022833"/>
    </source>
</evidence>
<evidence type="ECO:0000256" key="8">
    <source>
        <dbReference type="ARBA" id="ARBA00022723"/>
    </source>
</evidence>
<feature type="region of interest" description="Disordered" evidence="12">
    <location>
        <begin position="99"/>
        <end position="147"/>
    </location>
</feature>
<evidence type="ECO:0000256" key="2">
    <source>
        <dbReference type="ARBA" id="ARBA00004123"/>
    </source>
</evidence>
<feature type="region of interest" description="Disordered" evidence="12">
    <location>
        <begin position="47"/>
        <end position="73"/>
    </location>
</feature>
<evidence type="ECO:0000259" key="14">
    <source>
        <dbReference type="PROSITE" id="PS51074"/>
    </source>
</evidence>
<dbReference type="SUPFAM" id="SSF144217">
    <property type="entry name" value="CSL zinc finger"/>
    <property type="match status" value="1"/>
</dbReference>
<dbReference type="Pfam" id="PF05207">
    <property type="entry name" value="Zn_ribbon_CSL"/>
    <property type="match status" value="1"/>
</dbReference>
<evidence type="ECO:0000313" key="16">
    <source>
        <dbReference type="Proteomes" id="UP001390339"/>
    </source>
</evidence>
<dbReference type="PROSITE" id="PS50076">
    <property type="entry name" value="DNAJ_2"/>
    <property type="match status" value="1"/>
</dbReference>
<dbReference type="PANTHER" id="PTHR21454">
    <property type="entry name" value="DPH3 HOMOLOG-RELATED"/>
    <property type="match status" value="1"/>
</dbReference>
<evidence type="ECO:0000256" key="4">
    <source>
        <dbReference type="ARBA" id="ARBA00005156"/>
    </source>
</evidence>
<keyword evidence="7" id="KW-0963">Cytoplasm</keyword>
<feature type="compositionally biased region" description="Low complexity" evidence="12">
    <location>
        <begin position="105"/>
        <end position="139"/>
    </location>
</feature>
<dbReference type="InterPro" id="IPR044248">
    <property type="entry name" value="DPH3/4-like"/>
</dbReference>
<dbReference type="InterPro" id="IPR007872">
    <property type="entry name" value="DPH_MB_dom"/>
</dbReference>
<dbReference type="CDD" id="cd06257">
    <property type="entry name" value="DnaJ"/>
    <property type="match status" value="1"/>
</dbReference>
<sequence length="291" mass="31836">MAPPNARQPKKKEPTLFEILALSPQSLQGQDPPTATKSVKQAYRRALLKYHPDKNPQAAAGNDSTGGAKAAPQQQTALYTVDQITHAYTVLSDTKQRREYTRNLQTRTTTSSATYTATSSSSAKTASSSSRNNTRSQSQDQHHEFKTGVETVDLDDLSWDGKRGMYYRSCRCGLKRGFRFKEDDLEESGEDGELLVECSGCSLSLKVLFEEVTDDEDEEEDDAPRPTAPPPQQRQSKGTRDVNRANSTTSNMQRTVSQGSGEGQSGRWNWKFSIGISLGGGLGLSAGTGRS</sequence>
<dbReference type="InterPro" id="IPR036869">
    <property type="entry name" value="J_dom_sf"/>
</dbReference>
<dbReference type="PROSITE" id="PS51074">
    <property type="entry name" value="DPH_MB"/>
    <property type="match status" value="1"/>
</dbReference>
<feature type="region of interest" description="Disordered" evidence="12">
    <location>
        <begin position="213"/>
        <end position="267"/>
    </location>
</feature>
<evidence type="ECO:0000256" key="5">
    <source>
        <dbReference type="ARBA" id="ARBA00006169"/>
    </source>
</evidence>
<feature type="compositionally biased region" description="Acidic residues" evidence="12">
    <location>
        <begin position="213"/>
        <end position="222"/>
    </location>
</feature>